<dbReference type="PANTHER" id="PTHR45436:SF15">
    <property type="entry name" value="SENSOR HISTIDINE KINASE CUSS"/>
    <property type="match status" value="1"/>
</dbReference>
<evidence type="ECO:0000256" key="8">
    <source>
        <dbReference type="ARBA" id="ARBA00022989"/>
    </source>
</evidence>
<dbReference type="Gene3D" id="3.30.565.10">
    <property type="entry name" value="Histidine kinase-like ATPase, C-terminal domain"/>
    <property type="match status" value="1"/>
</dbReference>
<evidence type="ECO:0000313" key="15">
    <source>
        <dbReference type="Proteomes" id="UP000263595"/>
    </source>
</evidence>
<feature type="domain" description="Histidine kinase" evidence="12">
    <location>
        <begin position="208"/>
        <end position="419"/>
    </location>
</feature>
<evidence type="ECO:0000256" key="5">
    <source>
        <dbReference type="ARBA" id="ARBA00022679"/>
    </source>
</evidence>
<organism evidence="14 15">
    <name type="scientific">Pseudomonas reidholzensis</name>
    <dbReference type="NCBI Taxonomy" id="1785162"/>
    <lineage>
        <taxon>Bacteria</taxon>
        <taxon>Pseudomonadati</taxon>
        <taxon>Pseudomonadota</taxon>
        <taxon>Gammaproteobacteria</taxon>
        <taxon>Pseudomonadales</taxon>
        <taxon>Pseudomonadaceae</taxon>
        <taxon>Pseudomonas</taxon>
    </lineage>
</organism>
<dbReference type="PRINTS" id="PR00344">
    <property type="entry name" value="BCTRLSENSOR"/>
</dbReference>
<dbReference type="EMBL" id="UNOZ01000030">
    <property type="protein sequence ID" value="SYX91928.1"/>
    <property type="molecule type" value="Genomic_DNA"/>
</dbReference>
<keyword evidence="8" id="KW-1133">Transmembrane helix</keyword>
<keyword evidence="9" id="KW-0902">Two-component regulatory system</keyword>
<dbReference type="SUPFAM" id="SSF47384">
    <property type="entry name" value="Homodimeric domain of signal transducing histidine kinase"/>
    <property type="match status" value="1"/>
</dbReference>
<keyword evidence="6" id="KW-0812">Transmembrane</keyword>
<dbReference type="InterPro" id="IPR003660">
    <property type="entry name" value="HAMP_dom"/>
</dbReference>
<dbReference type="SMART" id="SM00387">
    <property type="entry name" value="HATPase_c"/>
    <property type="match status" value="1"/>
</dbReference>
<keyword evidence="15" id="KW-1185">Reference proteome</keyword>
<comment type="subcellular location">
    <subcellularLocation>
        <location evidence="2">Membrane</location>
        <topology evidence="2">Multi-pass membrane protein</topology>
    </subcellularLocation>
</comment>
<evidence type="ECO:0000256" key="4">
    <source>
        <dbReference type="ARBA" id="ARBA00022553"/>
    </source>
</evidence>
<evidence type="ECO:0000259" key="12">
    <source>
        <dbReference type="PROSITE" id="PS50109"/>
    </source>
</evidence>
<dbReference type="SUPFAM" id="SSF158472">
    <property type="entry name" value="HAMP domain-like"/>
    <property type="match status" value="1"/>
</dbReference>
<dbReference type="InterPro" id="IPR050428">
    <property type="entry name" value="TCS_sensor_his_kinase"/>
</dbReference>
<name>A0A383RZU6_9PSED</name>
<keyword evidence="5 14" id="KW-0808">Transferase</keyword>
<proteinExistence type="predicted"/>
<dbReference type="RefSeq" id="WP_119144533.1">
    <property type="nucleotide sequence ID" value="NZ_CBCSFL010000033.1"/>
</dbReference>
<dbReference type="InterPro" id="IPR004358">
    <property type="entry name" value="Sig_transdc_His_kin-like_C"/>
</dbReference>
<evidence type="ECO:0000256" key="11">
    <source>
        <dbReference type="SAM" id="Coils"/>
    </source>
</evidence>
<gene>
    <name evidence="14" type="primary">cpxA</name>
    <name evidence="14" type="ORF">CCOS865_04208</name>
</gene>
<dbReference type="SUPFAM" id="SSF55874">
    <property type="entry name" value="ATPase domain of HSP90 chaperone/DNA topoisomerase II/histidine kinase"/>
    <property type="match status" value="1"/>
</dbReference>
<comment type="catalytic activity">
    <reaction evidence="1">
        <text>ATP + protein L-histidine = ADP + protein N-phospho-L-histidine.</text>
        <dbReference type="EC" id="2.7.13.3"/>
    </reaction>
</comment>
<dbReference type="CDD" id="cd06225">
    <property type="entry name" value="HAMP"/>
    <property type="match status" value="1"/>
</dbReference>
<dbReference type="EC" id="2.7.13.3" evidence="3"/>
<dbReference type="GO" id="GO:0000155">
    <property type="term" value="F:phosphorelay sensor kinase activity"/>
    <property type="evidence" value="ECO:0007669"/>
    <property type="project" value="InterPro"/>
</dbReference>
<evidence type="ECO:0000256" key="9">
    <source>
        <dbReference type="ARBA" id="ARBA00023012"/>
    </source>
</evidence>
<dbReference type="InterPro" id="IPR005467">
    <property type="entry name" value="His_kinase_dom"/>
</dbReference>
<feature type="domain" description="HAMP" evidence="13">
    <location>
        <begin position="145"/>
        <end position="200"/>
    </location>
</feature>
<evidence type="ECO:0000313" key="14">
    <source>
        <dbReference type="EMBL" id="SYX91928.1"/>
    </source>
</evidence>
<feature type="coiled-coil region" evidence="11">
    <location>
        <begin position="233"/>
        <end position="260"/>
    </location>
</feature>
<dbReference type="InterPro" id="IPR036890">
    <property type="entry name" value="HATPase_C_sf"/>
</dbReference>
<evidence type="ECO:0000256" key="3">
    <source>
        <dbReference type="ARBA" id="ARBA00012438"/>
    </source>
</evidence>
<evidence type="ECO:0000256" key="7">
    <source>
        <dbReference type="ARBA" id="ARBA00022777"/>
    </source>
</evidence>
<evidence type="ECO:0000256" key="10">
    <source>
        <dbReference type="ARBA" id="ARBA00023136"/>
    </source>
</evidence>
<dbReference type="PROSITE" id="PS50885">
    <property type="entry name" value="HAMP"/>
    <property type="match status" value="1"/>
</dbReference>
<dbReference type="SMART" id="SM00388">
    <property type="entry name" value="HisKA"/>
    <property type="match status" value="1"/>
</dbReference>
<dbReference type="AlphaFoldDB" id="A0A383RZU6"/>
<evidence type="ECO:0000256" key="6">
    <source>
        <dbReference type="ARBA" id="ARBA00022692"/>
    </source>
</evidence>
<dbReference type="InterPro" id="IPR036097">
    <property type="entry name" value="HisK_dim/P_sf"/>
</dbReference>
<dbReference type="CDD" id="cd00082">
    <property type="entry name" value="HisKA"/>
    <property type="match status" value="1"/>
</dbReference>
<dbReference type="OrthoDB" id="9804645at2"/>
<keyword evidence="4" id="KW-0597">Phosphoprotein</keyword>
<sequence length="419" mass="46627">MMRRRLFWKLFLAFWLANCLTFLVGAGAFMLDELRGDTPGLRSLLVTELNMLQRFDEQAGRQLLQVSPQPPGVQVGLYDDQGELLAGRAVPRPLFERSVTGTDGRLLILRASAASDLDEQPRPRGMGPLLTGTLMSALFALLCSLYLTRPLAWLREAMGQVAQGRFDVRVKPRLGRRRDEIVDLAEDCDRMAGQLKALVEAQQHLLHDISHELRSPLTRLHAAIGLLRQQPERREMLERIERESRRMDDLIEQLLTLARAQSDQDHADCEALDVVELLAQIVEDARFEAGMRQCQVLLVAPQPFITRGHEELLYRAFENVIRNAVRYTAPGSEVRVEAMLEQAGERLRVTISDQGPGVAPERLQAIFNTFDRGGDSGGDGFGLGLAIASRAINLHKGVIAAQPADGGGLLVRIELPRLG</sequence>
<dbReference type="PROSITE" id="PS50109">
    <property type="entry name" value="HIS_KIN"/>
    <property type="match status" value="1"/>
</dbReference>
<keyword evidence="7" id="KW-0418">Kinase</keyword>
<evidence type="ECO:0000256" key="2">
    <source>
        <dbReference type="ARBA" id="ARBA00004141"/>
    </source>
</evidence>
<reference evidence="15" key="1">
    <citation type="submission" date="2018-08" db="EMBL/GenBank/DDBJ databases">
        <authorList>
            <person name="Blom J."/>
        </authorList>
    </citation>
    <scope>NUCLEOTIDE SEQUENCE [LARGE SCALE GENOMIC DNA]</scope>
    <source>
        <strain evidence="15">CCOS 865</strain>
    </source>
</reference>
<keyword evidence="10" id="KW-0472">Membrane</keyword>
<dbReference type="Proteomes" id="UP000263595">
    <property type="component" value="Unassembled WGS sequence"/>
</dbReference>
<dbReference type="GO" id="GO:0005886">
    <property type="term" value="C:plasma membrane"/>
    <property type="evidence" value="ECO:0007669"/>
    <property type="project" value="TreeGrafter"/>
</dbReference>
<dbReference type="PANTHER" id="PTHR45436">
    <property type="entry name" value="SENSOR HISTIDINE KINASE YKOH"/>
    <property type="match status" value="1"/>
</dbReference>
<protein>
    <recommendedName>
        <fullName evidence="3">histidine kinase</fullName>
        <ecNumber evidence="3">2.7.13.3</ecNumber>
    </recommendedName>
</protein>
<dbReference type="Gene3D" id="1.10.8.500">
    <property type="entry name" value="HAMP domain in histidine kinase"/>
    <property type="match status" value="1"/>
</dbReference>
<dbReference type="Pfam" id="PF00512">
    <property type="entry name" value="HisKA"/>
    <property type="match status" value="1"/>
</dbReference>
<evidence type="ECO:0000259" key="13">
    <source>
        <dbReference type="PROSITE" id="PS50885"/>
    </source>
</evidence>
<dbReference type="SMART" id="SM00304">
    <property type="entry name" value="HAMP"/>
    <property type="match status" value="1"/>
</dbReference>
<dbReference type="Gene3D" id="1.10.287.130">
    <property type="match status" value="1"/>
</dbReference>
<accession>A0A383RZU6</accession>
<dbReference type="InterPro" id="IPR003661">
    <property type="entry name" value="HisK_dim/P_dom"/>
</dbReference>
<evidence type="ECO:0000256" key="1">
    <source>
        <dbReference type="ARBA" id="ARBA00000085"/>
    </source>
</evidence>
<dbReference type="Pfam" id="PF02518">
    <property type="entry name" value="HATPase_c"/>
    <property type="match status" value="1"/>
</dbReference>
<dbReference type="InterPro" id="IPR003594">
    <property type="entry name" value="HATPase_dom"/>
</dbReference>
<keyword evidence="11" id="KW-0175">Coiled coil</keyword>